<evidence type="ECO:0000313" key="3">
    <source>
        <dbReference type="Proteomes" id="UP000589036"/>
    </source>
</evidence>
<dbReference type="AlphaFoldDB" id="A0A852TT40"/>
<protein>
    <submittedName>
        <fullName evidence="2">Uncharacterized protein</fullName>
    </submittedName>
</protein>
<evidence type="ECO:0000256" key="1">
    <source>
        <dbReference type="SAM" id="MobiDB-lite"/>
    </source>
</evidence>
<evidence type="ECO:0000313" key="2">
    <source>
        <dbReference type="EMBL" id="NYE46022.1"/>
    </source>
</evidence>
<dbReference type="EMBL" id="JACCCC010000001">
    <property type="protein sequence ID" value="NYE46022.1"/>
    <property type="molecule type" value="Genomic_DNA"/>
</dbReference>
<keyword evidence="3" id="KW-1185">Reference proteome</keyword>
<proteinExistence type="predicted"/>
<feature type="compositionally biased region" description="Polar residues" evidence="1">
    <location>
        <begin position="30"/>
        <end position="41"/>
    </location>
</feature>
<dbReference type="RefSeq" id="WP_179642187.1">
    <property type="nucleotide sequence ID" value="NZ_BAAAYY010000024.1"/>
</dbReference>
<dbReference type="PROSITE" id="PS51257">
    <property type="entry name" value="PROKAR_LIPOPROTEIN"/>
    <property type="match status" value="1"/>
</dbReference>
<comment type="caution">
    <text evidence="2">The sequence shown here is derived from an EMBL/GenBank/DDBJ whole genome shotgun (WGS) entry which is preliminary data.</text>
</comment>
<accession>A0A852TT40</accession>
<organism evidence="2 3">
    <name type="scientific">Spinactinospora alkalitolerans</name>
    <dbReference type="NCBI Taxonomy" id="687207"/>
    <lineage>
        <taxon>Bacteria</taxon>
        <taxon>Bacillati</taxon>
        <taxon>Actinomycetota</taxon>
        <taxon>Actinomycetes</taxon>
        <taxon>Streptosporangiales</taxon>
        <taxon>Nocardiopsidaceae</taxon>
        <taxon>Spinactinospora</taxon>
    </lineage>
</organism>
<name>A0A852TT40_9ACTN</name>
<sequence length="124" mass="13288">MSIRTGCVAVAVVLGLIVFGCGVSDDEKGSSQAAPETSESPTVEDAPYSSPSVEREDDGEEGGNGRIGPNQTEKEKEFDENIRANFYDPDSEDEEQVREETPTSTGGLRPTPESTSMKRESLSV</sequence>
<dbReference type="Proteomes" id="UP000589036">
    <property type="component" value="Unassembled WGS sequence"/>
</dbReference>
<feature type="compositionally biased region" description="Basic and acidic residues" evidence="1">
    <location>
        <begin position="72"/>
        <end position="82"/>
    </location>
</feature>
<reference evidence="2 3" key="1">
    <citation type="submission" date="2020-07" db="EMBL/GenBank/DDBJ databases">
        <title>Sequencing the genomes of 1000 actinobacteria strains.</title>
        <authorList>
            <person name="Klenk H.-P."/>
        </authorList>
    </citation>
    <scope>NUCLEOTIDE SEQUENCE [LARGE SCALE GENOMIC DNA]</scope>
    <source>
        <strain evidence="2 3">CXB654</strain>
    </source>
</reference>
<gene>
    <name evidence="2" type="ORF">HDA32_001142</name>
</gene>
<feature type="region of interest" description="Disordered" evidence="1">
    <location>
        <begin position="23"/>
        <end position="124"/>
    </location>
</feature>